<evidence type="ECO:0000313" key="4">
    <source>
        <dbReference type="Proteomes" id="UP001209570"/>
    </source>
</evidence>
<organism evidence="3 4">
    <name type="scientific">Pythium insidiosum</name>
    <name type="common">Pythiosis disease agent</name>
    <dbReference type="NCBI Taxonomy" id="114742"/>
    <lineage>
        <taxon>Eukaryota</taxon>
        <taxon>Sar</taxon>
        <taxon>Stramenopiles</taxon>
        <taxon>Oomycota</taxon>
        <taxon>Peronosporomycetes</taxon>
        <taxon>Pythiales</taxon>
        <taxon>Pythiaceae</taxon>
        <taxon>Pythium</taxon>
    </lineage>
</organism>
<proteinExistence type="predicted"/>
<keyword evidence="4" id="KW-1185">Reference proteome</keyword>
<dbReference type="PANTHER" id="PTHR47447:SF17">
    <property type="entry name" value="OS12G0638900 PROTEIN"/>
    <property type="match status" value="1"/>
</dbReference>
<dbReference type="Pfam" id="PF17177">
    <property type="entry name" value="PPR_long"/>
    <property type="match status" value="1"/>
</dbReference>
<gene>
    <name evidence="3" type="ORF">P43SY_005940</name>
</gene>
<name>A0AAD5M5A1_PYTIN</name>
<dbReference type="SUPFAM" id="SSF48452">
    <property type="entry name" value="TPR-like"/>
    <property type="match status" value="1"/>
</dbReference>
<evidence type="ECO:0000256" key="1">
    <source>
        <dbReference type="ARBA" id="ARBA00022737"/>
    </source>
</evidence>
<dbReference type="Proteomes" id="UP001209570">
    <property type="component" value="Unassembled WGS sequence"/>
</dbReference>
<protein>
    <recommendedName>
        <fullName evidence="2">PROP1-like PPR domain-containing protein</fullName>
    </recommendedName>
</protein>
<evidence type="ECO:0000313" key="3">
    <source>
        <dbReference type="EMBL" id="KAJ0404941.1"/>
    </source>
</evidence>
<dbReference type="EMBL" id="JAKCXM010000053">
    <property type="protein sequence ID" value="KAJ0404941.1"/>
    <property type="molecule type" value="Genomic_DNA"/>
</dbReference>
<dbReference type="InterPro" id="IPR033443">
    <property type="entry name" value="PROP1-like_PPR_dom"/>
</dbReference>
<dbReference type="Gene3D" id="1.25.40.10">
    <property type="entry name" value="Tetratricopeptide repeat domain"/>
    <property type="match status" value="2"/>
</dbReference>
<keyword evidence="1" id="KW-0677">Repeat</keyword>
<evidence type="ECO:0000259" key="2">
    <source>
        <dbReference type="Pfam" id="PF17177"/>
    </source>
</evidence>
<dbReference type="InterPro" id="IPR011990">
    <property type="entry name" value="TPR-like_helical_dom_sf"/>
</dbReference>
<dbReference type="PANTHER" id="PTHR47447">
    <property type="entry name" value="OS03G0856100 PROTEIN"/>
    <property type="match status" value="1"/>
</dbReference>
<feature type="domain" description="PROP1-like PPR" evidence="2">
    <location>
        <begin position="464"/>
        <end position="570"/>
    </location>
</feature>
<dbReference type="AlphaFoldDB" id="A0AAD5M5A1"/>
<comment type="caution">
    <text evidence="3">The sequence shown here is derived from an EMBL/GenBank/DDBJ whole genome shotgun (WGS) entry which is preliminary data.</text>
</comment>
<sequence>MTPALRRVALWRALRASQRTPVSRYAAVAPRTGFLRSYSQSASAVASFGGESSVPKELKRRVPSTLGAATSPVDPNDLEALLEQSIARRDPSEALAYFNCLDQPPSVLTSQRLAVLLAKQRALHQTRRALEIMQAVFGAPQFSPDDYTQLACIHIVDACVQQDMVQEALEVFQACQRLAVSLDLGAYSALVSALVQHRQLDQAAETLRSIVTAQLVALPEDAFGPLLAELMAQGKYEQVTELIDHGRKHAIKFTFVTYDPLVEMAENVDDSDDDELWERLEQFMTYINAALEEDGLTAFSDEDMDDDGDGITLEVAMDDDDDDEEDDDEHGRNMMMMMTMMMRRQCGGGQRVIAQALRHRRPQDAARIRGAAFSFATPSHALSMLEQCLEKREATEALRHFNCLQAPPSQLLSQKLAMLLAKRGDREQTERAVQILKSVFVVAQLKPDDYTKLASIYVVDACLRHGLLDDAMDIYDEAYNVGVTVDLPAYDSLVQALVAADRVDEATTLLQDLLSGGDVKPTERSFFPLLHALVERQDYQAATAQLETARTAGVEFTSETFYPLVELAEADDQAGDSIISFLSYVEQVWDEAKAFDELIDTLDVDDEDAMETVVRVEDDDDDDDDDDTDFQS</sequence>
<reference evidence="3" key="1">
    <citation type="submission" date="2021-12" db="EMBL/GenBank/DDBJ databases">
        <title>Prjna785345.</title>
        <authorList>
            <person name="Rujirawat T."/>
            <person name="Krajaejun T."/>
        </authorList>
    </citation>
    <scope>NUCLEOTIDE SEQUENCE</scope>
    <source>
        <strain evidence="3">Pi057C3</strain>
    </source>
</reference>
<accession>A0AAD5M5A1</accession>